<keyword evidence="9" id="KW-1185">Reference proteome</keyword>
<dbReference type="InterPro" id="IPR018611">
    <property type="entry name" value="Ufl1"/>
</dbReference>
<dbReference type="Pfam" id="PF09743">
    <property type="entry name" value="E3_UFM1_ligase"/>
    <property type="match status" value="1"/>
</dbReference>
<sequence length="788" mass="88391">MADLWQEVKRLQADFQRAQLTSAKQKLSERNVVEIVNKLVELKLIEVIYTIDGKEYLTPDELAKEIKDEVMVHGGRINLVELQQILNVDFRHVENKVSDMIKHDQSLLVVLGQLITRSYLDNLAEEVNDRLQDQGHVTIAELTTVYDLPADFLSEHIHERMGKIIQGKVDTHDPDVLFTDAFITRMKSHIRGAFSAITRPTTVGTIISRYGFQDRLFFSILEELVSTGRLAGAVSGARQENAAYIPEVYTKTQNQWVDAFYKQNGYLEYDSLSRLGISDSKGFIKKRFKSEPLTYLSTCCAGVGIKEQIEASVEEALQDNSWVNIMPLLPSIFSEKDANQLLTECTKQYPSAVVSCDTIVSSQQFITGFAEPFKDIVTNRAEKESRNNPNVFKGTIDSQPGKKSSTRLSGMDDGTGREEKKDQRKKKAQGSTKSGGGTQGREVKTKSLKKKGARGRGDAHGDSDDDDTGGKGKQLESSFMSIEEMEDVLRKQTELRDCPVDFLTQIARHLHRPLTKQFHEQAKSIFLSQSGSGSGAIRKKTHGELQEKLSGLWTNCKLFEKGIILLPAEGQTPLIKHLLKTICSDIANMAINSFANDHMVSLPEETEITAEVRAKLISKMPEAVQPPLVKLHASLNGKSLEDFFTLLEKLCGPDNLGIILRKPDKRKERQLVFNHRQVLLEQMNEESDPAMALHLAVVLLFQTYTQCLIHAPGKSVPQVIVFLRDHVDAEQHKVLVTLQDLVVKHLKLQGDDKEEEKAKLTTEMQDLLPQVKDIASKAKKTTTQSETT</sequence>
<feature type="domain" description="E3 UFM1-protein ligase 1-like N-terminal" evidence="5">
    <location>
        <begin position="7"/>
        <end position="283"/>
    </location>
</feature>
<feature type="region of interest" description="Disordered" evidence="4">
    <location>
        <begin position="380"/>
        <end position="479"/>
    </location>
</feature>
<feature type="compositionally biased region" description="Polar residues" evidence="4">
    <location>
        <begin position="396"/>
        <end position="408"/>
    </location>
</feature>
<keyword evidence="2" id="KW-0808">Transferase</keyword>
<dbReference type="EMBL" id="NEDP02001786">
    <property type="protein sequence ID" value="OWF52506.1"/>
    <property type="molecule type" value="Genomic_DNA"/>
</dbReference>
<evidence type="ECO:0000259" key="6">
    <source>
        <dbReference type="Pfam" id="PF23659"/>
    </source>
</evidence>
<dbReference type="Pfam" id="PF23659">
    <property type="entry name" value="UFL1"/>
    <property type="match status" value="1"/>
</dbReference>
<accession>A0A210QUX3</accession>
<dbReference type="Pfam" id="PF25041">
    <property type="entry name" value="UFL1_C"/>
    <property type="match status" value="1"/>
</dbReference>
<dbReference type="InterPro" id="IPR056761">
    <property type="entry name" value="Ufl1-like_C"/>
</dbReference>
<name>A0A210QUX3_MIZYE</name>
<keyword evidence="3" id="KW-0833">Ubl conjugation pathway</keyword>
<keyword evidence="8" id="KW-0436">Ligase</keyword>
<feature type="domain" description="E3 UFM1-protein ligase 1-like" evidence="6">
    <location>
        <begin position="542"/>
        <end position="663"/>
    </location>
</feature>
<reference evidence="8 9" key="1">
    <citation type="journal article" date="2017" name="Nat. Ecol. Evol.">
        <title>Scallop genome provides insights into evolution of bilaterian karyotype and development.</title>
        <authorList>
            <person name="Wang S."/>
            <person name="Zhang J."/>
            <person name="Jiao W."/>
            <person name="Li J."/>
            <person name="Xun X."/>
            <person name="Sun Y."/>
            <person name="Guo X."/>
            <person name="Huan P."/>
            <person name="Dong B."/>
            <person name="Zhang L."/>
            <person name="Hu X."/>
            <person name="Sun X."/>
            <person name="Wang J."/>
            <person name="Zhao C."/>
            <person name="Wang Y."/>
            <person name="Wang D."/>
            <person name="Huang X."/>
            <person name="Wang R."/>
            <person name="Lv J."/>
            <person name="Li Y."/>
            <person name="Zhang Z."/>
            <person name="Liu B."/>
            <person name="Lu W."/>
            <person name="Hui Y."/>
            <person name="Liang J."/>
            <person name="Zhou Z."/>
            <person name="Hou R."/>
            <person name="Li X."/>
            <person name="Liu Y."/>
            <person name="Li H."/>
            <person name="Ning X."/>
            <person name="Lin Y."/>
            <person name="Zhao L."/>
            <person name="Xing Q."/>
            <person name="Dou J."/>
            <person name="Li Y."/>
            <person name="Mao J."/>
            <person name="Guo H."/>
            <person name="Dou H."/>
            <person name="Li T."/>
            <person name="Mu C."/>
            <person name="Jiang W."/>
            <person name="Fu Q."/>
            <person name="Fu X."/>
            <person name="Miao Y."/>
            <person name="Liu J."/>
            <person name="Yu Q."/>
            <person name="Li R."/>
            <person name="Liao H."/>
            <person name="Li X."/>
            <person name="Kong Y."/>
            <person name="Jiang Z."/>
            <person name="Chourrout D."/>
            <person name="Li R."/>
            <person name="Bao Z."/>
        </authorList>
    </citation>
    <scope>NUCLEOTIDE SEQUENCE [LARGE SCALE GENOMIC DNA]</scope>
    <source>
        <strain evidence="8 9">PY_sf001</strain>
    </source>
</reference>
<dbReference type="GO" id="GO:0034976">
    <property type="term" value="P:response to endoplasmic reticulum stress"/>
    <property type="evidence" value="ECO:0007669"/>
    <property type="project" value="TreeGrafter"/>
</dbReference>
<dbReference type="Proteomes" id="UP000242188">
    <property type="component" value="Unassembled WGS sequence"/>
</dbReference>
<evidence type="ECO:0000256" key="3">
    <source>
        <dbReference type="ARBA" id="ARBA00022786"/>
    </source>
</evidence>
<dbReference type="InterPro" id="IPR056579">
    <property type="entry name" value="Ufl1_N"/>
</dbReference>
<evidence type="ECO:0000313" key="9">
    <source>
        <dbReference type="Proteomes" id="UP000242188"/>
    </source>
</evidence>
<dbReference type="GO" id="GO:0032434">
    <property type="term" value="P:regulation of proteasomal ubiquitin-dependent protein catabolic process"/>
    <property type="evidence" value="ECO:0007669"/>
    <property type="project" value="TreeGrafter"/>
</dbReference>
<evidence type="ECO:0000256" key="2">
    <source>
        <dbReference type="ARBA" id="ARBA00022679"/>
    </source>
</evidence>
<protein>
    <submittedName>
        <fullName evidence="8">E3 UFM1-protein ligase 1</fullName>
    </submittedName>
</protein>
<comment type="caution">
    <text evidence="8">The sequence shown here is derived from an EMBL/GenBank/DDBJ whole genome shotgun (WGS) entry which is preliminary data.</text>
</comment>
<organism evidence="8 9">
    <name type="scientific">Mizuhopecten yessoensis</name>
    <name type="common">Japanese scallop</name>
    <name type="synonym">Patinopecten yessoensis</name>
    <dbReference type="NCBI Taxonomy" id="6573"/>
    <lineage>
        <taxon>Eukaryota</taxon>
        <taxon>Metazoa</taxon>
        <taxon>Spiralia</taxon>
        <taxon>Lophotrochozoa</taxon>
        <taxon>Mollusca</taxon>
        <taxon>Bivalvia</taxon>
        <taxon>Autobranchia</taxon>
        <taxon>Pteriomorphia</taxon>
        <taxon>Pectinida</taxon>
        <taxon>Pectinoidea</taxon>
        <taxon>Pectinidae</taxon>
        <taxon>Mizuhopecten</taxon>
    </lineage>
</organism>
<dbReference type="STRING" id="6573.A0A210QUX3"/>
<gene>
    <name evidence="8" type="ORF">KP79_PYT06837</name>
</gene>
<dbReference type="GO" id="GO:0005789">
    <property type="term" value="C:endoplasmic reticulum membrane"/>
    <property type="evidence" value="ECO:0007669"/>
    <property type="project" value="TreeGrafter"/>
</dbReference>
<dbReference type="InterPro" id="IPR056580">
    <property type="entry name" value="Ufl1_dom"/>
</dbReference>
<evidence type="ECO:0000259" key="5">
    <source>
        <dbReference type="Pfam" id="PF09743"/>
    </source>
</evidence>
<feature type="domain" description="E3 UFM1-protein ligase-like C-terminal" evidence="7">
    <location>
        <begin position="668"/>
        <end position="774"/>
    </location>
</feature>
<dbReference type="GO" id="GO:0061666">
    <property type="term" value="F:UFM1 ligase activity"/>
    <property type="evidence" value="ECO:0007669"/>
    <property type="project" value="InterPro"/>
</dbReference>
<evidence type="ECO:0000256" key="4">
    <source>
        <dbReference type="SAM" id="MobiDB-lite"/>
    </source>
</evidence>
<comment type="similarity">
    <text evidence="1">Belongs to the UFL1 family.</text>
</comment>
<dbReference type="Pfam" id="PF25870">
    <property type="entry name" value="WHD_UFL1_5th"/>
    <property type="match status" value="1"/>
</dbReference>
<dbReference type="AlphaFoldDB" id="A0A210QUX3"/>
<dbReference type="PANTHER" id="PTHR31057:SF0">
    <property type="entry name" value="E3 UFM1-PROTEIN LIGASE 1"/>
    <property type="match status" value="1"/>
</dbReference>
<dbReference type="OrthoDB" id="10258297at2759"/>
<proteinExistence type="inferred from homology"/>
<feature type="compositionally biased region" description="Basic and acidic residues" evidence="4">
    <location>
        <begin position="455"/>
        <end position="474"/>
    </location>
</feature>
<dbReference type="PANTHER" id="PTHR31057">
    <property type="entry name" value="E3 UFM1-PROTEIN LIGASE 1"/>
    <property type="match status" value="1"/>
</dbReference>
<evidence type="ECO:0000259" key="7">
    <source>
        <dbReference type="Pfam" id="PF25041"/>
    </source>
</evidence>
<evidence type="ECO:0000256" key="1">
    <source>
        <dbReference type="ARBA" id="ARBA00010789"/>
    </source>
</evidence>
<evidence type="ECO:0000313" key="8">
    <source>
        <dbReference type="EMBL" id="OWF52506.1"/>
    </source>
</evidence>
<dbReference type="GO" id="GO:1990592">
    <property type="term" value="P:protein K69-linked ufmylation"/>
    <property type="evidence" value="ECO:0007669"/>
    <property type="project" value="TreeGrafter"/>
</dbReference>
<dbReference type="GO" id="GO:0016874">
    <property type="term" value="F:ligase activity"/>
    <property type="evidence" value="ECO:0007669"/>
    <property type="project" value="UniProtKB-KW"/>
</dbReference>